<dbReference type="Proteomes" id="UP000001007">
    <property type="component" value="Chromosome"/>
</dbReference>
<dbReference type="EnsemblBacteria" id="AAM73103">
    <property type="protein sequence ID" value="AAM73103"/>
    <property type="gene ID" value="CT1884"/>
</dbReference>
<accession>Q8KBA5</accession>
<gene>
    <name evidence="2" type="ordered locus">CT1884</name>
</gene>
<dbReference type="KEGG" id="cte:CT1884"/>
<dbReference type="AlphaFoldDB" id="Q8KBA5"/>
<keyword evidence="3" id="KW-1185">Reference proteome</keyword>
<sequence>MRPPWFCVEPLMFTEHKFQSVEPARNEKKPARHVMDTGRNRP</sequence>
<evidence type="ECO:0000256" key="1">
    <source>
        <dbReference type="SAM" id="MobiDB-lite"/>
    </source>
</evidence>
<evidence type="ECO:0000313" key="2">
    <source>
        <dbReference type="EMBL" id="AAM73103.1"/>
    </source>
</evidence>
<dbReference type="HOGENOM" id="CLU_3249177_0_0_10"/>
<evidence type="ECO:0000313" key="3">
    <source>
        <dbReference type="Proteomes" id="UP000001007"/>
    </source>
</evidence>
<organism evidence="2 3">
    <name type="scientific">Chlorobaculum tepidum (strain ATCC 49652 / DSM 12025 / NBRC 103806 / TLS)</name>
    <name type="common">Chlorobium tepidum</name>
    <dbReference type="NCBI Taxonomy" id="194439"/>
    <lineage>
        <taxon>Bacteria</taxon>
        <taxon>Pseudomonadati</taxon>
        <taxon>Chlorobiota</taxon>
        <taxon>Chlorobiia</taxon>
        <taxon>Chlorobiales</taxon>
        <taxon>Chlorobiaceae</taxon>
        <taxon>Chlorobaculum</taxon>
    </lineage>
</organism>
<proteinExistence type="predicted"/>
<protein>
    <submittedName>
        <fullName evidence="2">Uncharacterized protein</fullName>
    </submittedName>
</protein>
<name>Q8KBA5_CHLTE</name>
<feature type="region of interest" description="Disordered" evidence="1">
    <location>
        <begin position="21"/>
        <end position="42"/>
    </location>
</feature>
<reference evidence="2 3" key="1">
    <citation type="journal article" date="2002" name="Proc. Natl. Acad. Sci. U.S.A.">
        <title>The complete genome sequence of Chlorobium tepidum TLS, a photosynthetic, anaerobic, green-sulfur bacterium.</title>
        <authorList>
            <person name="Eisen J.A."/>
            <person name="Nelson K.E."/>
            <person name="Paulsen I.T."/>
            <person name="Heidelberg J.F."/>
            <person name="Wu M."/>
            <person name="Dodson R.J."/>
            <person name="Deboy R."/>
            <person name="Gwinn M.L."/>
            <person name="Nelson W.C."/>
            <person name="Haft D.H."/>
            <person name="Hickey E.K."/>
            <person name="Peterson J.D."/>
            <person name="Durkin A.S."/>
            <person name="Kolonay J.L."/>
            <person name="Yang F."/>
            <person name="Holt I."/>
            <person name="Umayam L.A."/>
            <person name="Mason T."/>
            <person name="Brenner M."/>
            <person name="Shea T.P."/>
            <person name="Parksey D."/>
            <person name="Nierman W.C."/>
            <person name="Feldblyum T.V."/>
            <person name="Hansen C.L."/>
            <person name="Craven M.B."/>
            <person name="Radune D."/>
            <person name="Vamathevan J."/>
            <person name="Khouri H."/>
            <person name="White O."/>
            <person name="Gruber T.M."/>
            <person name="Ketchum K.A."/>
            <person name="Venter J.C."/>
            <person name="Tettelin H."/>
            <person name="Bryant D.A."/>
            <person name="Fraser C.M."/>
        </authorList>
    </citation>
    <scope>NUCLEOTIDE SEQUENCE [LARGE SCALE GENOMIC DNA]</scope>
    <source>
        <strain evidence="3">ATCC 49652 / DSM 12025 / NBRC 103806 / TLS</strain>
    </source>
</reference>
<dbReference type="EMBL" id="AE006470">
    <property type="protein sequence ID" value="AAM73103.1"/>
    <property type="molecule type" value="Genomic_DNA"/>
</dbReference>